<sequence>MSAIALFFCHYRALFIFQLAISWRLVLRCCLVFCHRHSNTQHIMDDSGIYWILFFALSVFFLTSVAAFLTRGRNRREPLTKGSAPVVVTSATHAAPGGYPVTQLPPPGYPAPNSYTTVAAYPAQTAGNVSVQMPMPHQPHDHQQMPMPMPMPGMQTHGVAYPPHPGAGASDMNPPTYDMAISNPGPSVMPSGYEKQSAYNPNFAQ</sequence>
<accession>A0A0P8Y369</accession>
<proteinExistence type="predicted"/>
<keyword evidence="1" id="KW-1133">Transmembrane helix</keyword>
<evidence type="ECO:0000256" key="1">
    <source>
        <dbReference type="SAM" id="Phobius"/>
    </source>
</evidence>
<dbReference type="FunCoup" id="A0A0P8Y369">
    <property type="interactions" value="5"/>
</dbReference>
<evidence type="ECO:0000313" key="2">
    <source>
        <dbReference type="EMBL" id="KPU76178.1"/>
    </source>
</evidence>
<protein>
    <submittedName>
        <fullName evidence="2">Uncharacterized protein, isoform L</fullName>
    </submittedName>
</protein>
<dbReference type="STRING" id="7217.A0A0P8Y369"/>
<keyword evidence="1" id="KW-0812">Transmembrane</keyword>
<dbReference type="InParanoid" id="A0A0P8Y369"/>
<organism evidence="2 3">
    <name type="scientific">Drosophila ananassae</name>
    <name type="common">Fruit fly</name>
    <dbReference type="NCBI Taxonomy" id="7217"/>
    <lineage>
        <taxon>Eukaryota</taxon>
        <taxon>Metazoa</taxon>
        <taxon>Ecdysozoa</taxon>
        <taxon>Arthropoda</taxon>
        <taxon>Hexapoda</taxon>
        <taxon>Insecta</taxon>
        <taxon>Pterygota</taxon>
        <taxon>Neoptera</taxon>
        <taxon>Endopterygota</taxon>
        <taxon>Diptera</taxon>
        <taxon>Brachycera</taxon>
        <taxon>Muscomorpha</taxon>
        <taxon>Ephydroidea</taxon>
        <taxon>Drosophilidae</taxon>
        <taxon>Drosophila</taxon>
        <taxon>Sophophora</taxon>
    </lineage>
</organism>
<dbReference type="Proteomes" id="UP000007801">
    <property type="component" value="Unassembled WGS sequence"/>
</dbReference>
<evidence type="ECO:0000313" key="3">
    <source>
        <dbReference type="Proteomes" id="UP000007801"/>
    </source>
</evidence>
<dbReference type="GeneID" id="6494859"/>
<dbReference type="AlphaFoldDB" id="A0A0P8Y369"/>
<feature type="transmembrane region" description="Helical" evidence="1">
    <location>
        <begin position="48"/>
        <end position="69"/>
    </location>
</feature>
<dbReference type="OrthoDB" id="7744205at2759"/>
<name>A0A0P8Y369_DROAN</name>
<keyword evidence="3" id="KW-1185">Reference proteome</keyword>
<dbReference type="EMBL" id="CH902619">
    <property type="protein sequence ID" value="KPU76178.1"/>
    <property type="molecule type" value="Genomic_DNA"/>
</dbReference>
<keyword evidence="1" id="KW-0472">Membrane</keyword>
<gene>
    <name evidence="2" type="primary">Dana\GF12001</name>
    <name evidence="2" type="synonym">dana_GLEANR_12014</name>
    <name evidence="2" type="ORF">GF12001</name>
</gene>
<reference evidence="2 3" key="1">
    <citation type="journal article" date="2007" name="Nature">
        <title>Evolution of genes and genomes on the Drosophila phylogeny.</title>
        <authorList>
            <consortium name="Drosophila 12 Genomes Consortium"/>
            <person name="Clark A.G."/>
            <person name="Eisen M.B."/>
            <person name="Smith D.R."/>
            <person name="Bergman C.M."/>
            <person name="Oliver B."/>
            <person name="Markow T.A."/>
            <person name="Kaufman T.C."/>
            <person name="Kellis M."/>
            <person name="Gelbart W."/>
            <person name="Iyer V.N."/>
            <person name="Pollard D.A."/>
            <person name="Sackton T.B."/>
            <person name="Larracuente A.M."/>
            <person name="Singh N.D."/>
            <person name="Abad J.P."/>
            <person name="Abt D.N."/>
            <person name="Adryan B."/>
            <person name="Aguade M."/>
            <person name="Akashi H."/>
            <person name="Anderson W.W."/>
            <person name="Aquadro C.F."/>
            <person name="Ardell D.H."/>
            <person name="Arguello R."/>
            <person name="Artieri C.G."/>
            <person name="Barbash D.A."/>
            <person name="Barker D."/>
            <person name="Barsanti P."/>
            <person name="Batterham P."/>
            <person name="Batzoglou S."/>
            <person name="Begun D."/>
            <person name="Bhutkar A."/>
            <person name="Blanco E."/>
            <person name="Bosak S.A."/>
            <person name="Bradley R.K."/>
            <person name="Brand A.D."/>
            <person name="Brent M.R."/>
            <person name="Brooks A.N."/>
            <person name="Brown R.H."/>
            <person name="Butlin R.K."/>
            <person name="Caggese C."/>
            <person name="Calvi B.R."/>
            <person name="Bernardo de Carvalho A."/>
            <person name="Caspi A."/>
            <person name="Castrezana S."/>
            <person name="Celniker S.E."/>
            <person name="Chang J.L."/>
            <person name="Chapple C."/>
            <person name="Chatterji S."/>
            <person name="Chinwalla A."/>
            <person name="Civetta A."/>
            <person name="Clifton S.W."/>
            <person name="Comeron J.M."/>
            <person name="Costello J.C."/>
            <person name="Coyne J.A."/>
            <person name="Daub J."/>
            <person name="David R.G."/>
            <person name="Delcher A.L."/>
            <person name="Delehaunty K."/>
            <person name="Do C.B."/>
            <person name="Ebling H."/>
            <person name="Edwards K."/>
            <person name="Eickbush T."/>
            <person name="Evans J.D."/>
            <person name="Filipski A."/>
            <person name="Findeiss S."/>
            <person name="Freyhult E."/>
            <person name="Fulton L."/>
            <person name="Fulton R."/>
            <person name="Garcia A.C."/>
            <person name="Gardiner A."/>
            <person name="Garfield D.A."/>
            <person name="Garvin B.E."/>
            <person name="Gibson G."/>
            <person name="Gilbert D."/>
            <person name="Gnerre S."/>
            <person name="Godfrey J."/>
            <person name="Good R."/>
            <person name="Gotea V."/>
            <person name="Gravely B."/>
            <person name="Greenberg A.J."/>
            <person name="Griffiths-Jones S."/>
            <person name="Gross S."/>
            <person name="Guigo R."/>
            <person name="Gustafson E.A."/>
            <person name="Haerty W."/>
            <person name="Hahn M.W."/>
            <person name="Halligan D.L."/>
            <person name="Halpern A.L."/>
            <person name="Halter G.M."/>
            <person name="Han M.V."/>
            <person name="Heger A."/>
            <person name="Hillier L."/>
            <person name="Hinrichs A.S."/>
            <person name="Holmes I."/>
            <person name="Hoskins R.A."/>
            <person name="Hubisz M.J."/>
            <person name="Hultmark D."/>
            <person name="Huntley M.A."/>
            <person name="Jaffe D.B."/>
            <person name="Jagadeeshan S."/>
            <person name="Jeck W.R."/>
            <person name="Johnson J."/>
            <person name="Jones C.D."/>
            <person name="Jordan W.C."/>
            <person name="Karpen G.H."/>
            <person name="Kataoka E."/>
            <person name="Keightley P.D."/>
            <person name="Kheradpour P."/>
            <person name="Kirkness E.F."/>
            <person name="Koerich L.B."/>
            <person name="Kristiansen K."/>
            <person name="Kudrna D."/>
            <person name="Kulathinal R.J."/>
            <person name="Kumar S."/>
            <person name="Kwok R."/>
            <person name="Lander E."/>
            <person name="Langley C.H."/>
            <person name="Lapoint R."/>
            <person name="Lazzaro B.P."/>
            <person name="Lee S.J."/>
            <person name="Levesque L."/>
            <person name="Li R."/>
            <person name="Lin C.F."/>
            <person name="Lin M.F."/>
            <person name="Lindblad-Toh K."/>
            <person name="Llopart A."/>
            <person name="Long M."/>
            <person name="Low L."/>
            <person name="Lozovsky E."/>
            <person name="Lu J."/>
            <person name="Luo M."/>
            <person name="Machado C.A."/>
            <person name="Makalowski W."/>
            <person name="Marzo M."/>
            <person name="Matsuda M."/>
            <person name="Matzkin L."/>
            <person name="McAllister B."/>
            <person name="McBride C.S."/>
            <person name="McKernan B."/>
            <person name="McKernan K."/>
            <person name="Mendez-Lago M."/>
            <person name="Minx P."/>
            <person name="Mollenhauer M.U."/>
            <person name="Montooth K."/>
            <person name="Mount S.M."/>
            <person name="Mu X."/>
            <person name="Myers E."/>
            <person name="Negre B."/>
            <person name="Newfeld S."/>
            <person name="Nielsen R."/>
            <person name="Noor M.A."/>
            <person name="O'Grady P."/>
            <person name="Pachter L."/>
            <person name="Papaceit M."/>
            <person name="Parisi M.J."/>
            <person name="Parisi M."/>
            <person name="Parts L."/>
            <person name="Pedersen J.S."/>
            <person name="Pesole G."/>
            <person name="Phillippy A.M."/>
            <person name="Ponting C.P."/>
            <person name="Pop M."/>
            <person name="Porcelli D."/>
            <person name="Powell J.R."/>
            <person name="Prohaska S."/>
            <person name="Pruitt K."/>
            <person name="Puig M."/>
            <person name="Quesneville H."/>
            <person name="Ram K.R."/>
            <person name="Rand D."/>
            <person name="Rasmussen M.D."/>
            <person name="Reed L.K."/>
            <person name="Reenan R."/>
            <person name="Reily A."/>
            <person name="Remington K.A."/>
            <person name="Rieger T.T."/>
            <person name="Ritchie M.G."/>
            <person name="Robin C."/>
            <person name="Rogers Y.H."/>
            <person name="Rohde C."/>
            <person name="Rozas J."/>
            <person name="Rubenfield M.J."/>
            <person name="Ruiz A."/>
            <person name="Russo S."/>
            <person name="Salzberg S.L."/>
            <person name="Sanchez-Gracia A."/>
            <person name="Saranga D.J."/>
            <person name="Sato H."/>
            <person name="Schaeffer S.W."/>
            <person name="Schatz M.C."/>
            <person name="Schlenke T."/>
            <person name="Schwartz R."/>
            <person name="Segarra C."/>
            <person name="Singh R.S."/>
            <person name="Sirot L."/>
            <person name="Sirota M."/>
            <person name="Sisneros N.B."/>
            <person name="Smith C.D."/>
            <person name="Smith T.F."/>
            <person name="Spieth J."/>
            <person name="Stage D.E."/>
            <person name="Stark A."/>
            <person name="Stephan W."/>
            <person name="Strausberg R.L."/>
            <person name="Strempel S."/>
            <person name="Sturgill D."/>
            <person name="Sutton G."/>
            <person name="Sutton G.G."/>
            <person name="Tao W."/>
            <person name="Teichmann S."/>
            <person name="Tobari Y.N."/>
            <person name="Tomimura Y."/>
            <person name="Tsolas J.M."/>
            <person name="Valente V.L."/>
            <person name="Venter E."/>
            <person name="Venter J.C."/>
            <person name="Vicario S."/>
            <person name="Vieira F.G."/>
            <person name="Vilella A.J."/>
            <person name="Villasante A."/>
            <person name="Walenz B."/>
            <person name="Wang J."/>
            <person name="Wasserman M."/>
            <person name="Watts T."/>
            <person name="Wilson D."/>
            <person name="Wilson R.K."/>
            <person name="Wing R.A."/>
            <person name="Wolfner M.F."/>
            <person name="Wong A."/>
            <person name="Wong G.K."/>
            <person name="Wu C.I."/>
            <person name="Wu G."/>
            <person name="Yamamoto D."/>
            <person name="Yang H.P."/>
            <person name="Yang S.P."/>
            <person name="Yorke J.A."/>
            <person name="Yoshida K."/>
            <person name="Zdobnov E."/>
            <person name="Zhang P."/>
            <person name="Zhang Y."/>
            <person name="Zimin A.V."/>
            <person name="Baldwin J."/>
            <person name="Abdouelleil A."/>
            <person name="Abdulkadir J."/>
            <person name="Abebe A."/>
            <person name="Abera B."/>
            <person name="Abreu J."/>
            <person name="Acer S.C."/>
            <person name="Aftuck L."/>
            <person name="Alexander A."/>
            <person name="An P."/>
            <person name="Anderson E."/>
            <person name="Anderson S."/>
            <person name="Arachi H."/>
            <person name="Azer M."/>
            <person name="Bachantsang P."/>
            <person name="Barry A."/>
            <person name="Bayul T."/>
            <person name="Berlin A."/>
            <person name="Bessette D."/>
            <person name="Bloom T."/>
            <person name="Blye J."/>
            <person name="Boguslavskiy L."/>
            <person name="Bonnet C."/>
            <person name="Boukhgalter B."/>
            <person name="Bourzgui I."/>
            <person name="Brown A."/>
            <person name="Cahill P."/>
            <person name="Channer S."/>
            <person name="Cheshatsang Y."/>
            <person name="Chuda L."/>
            <person name="Citroen M."/>
            <person name="Collymore A."/>
            <person name="Cooke P."/>
            <person name="Costello M."/>
            <person name="D'Aco K."/>
            <person name="Daza R."/>
            <person name="De Haan G."/>
            <person name="DeGray S."/>
            <person name="DeMaso C."/>
            <person name="Dhargay N."/>
            <person name="Dooley K."/>
            <person name="Dooley E."/>
            <person name="Doricent M."/>
            <person name="Dorje P."/>
            <person name="Dorjee K."/>
            <person name="Dupes A."/>
            <person name="Elong R."/>
            <person name="Falk J."/>
            <person name="Farina A."/>
            <person name="Faro S."/>
            <person name="Ferguson D."/>
            <person name="Fisher S."/>
            <person name="Foley C.D."/>
            <person name="Franke A."/>
            <person name="Friedrich D."/>
            <person name="Gadbois L."/>
            <person name="Gearin G."/>
            <person name="Gearin C.R."/>
            <person name="Giannoukos G."/>
            <person name="Goode T."/>
            <person name="Graham J."/>
            <person name="Grandbois E."/>
            <person name="Grewal S."/>
            <person name="Gyaltsen K."/>
            <person name="Hafez N."/>
            <person name="Hagos B."/>
            <person name="Hall J."/>
            <person name="Henson C."/>
            <person name="Hollinger A."/>
            <person name="Honan T."/>
            <person name="Huard M.D."/>
            <person name="Hughes L."/>
            <person name="Hurhula B."/>
            <person name="Husby M.E."/>
            <person name="Kamat A."/>
            <person name="Kanga B."/>
            <person name="Kashin S."/>
            <person name="Khazanovich D."/>
            <person name="Kisner P."/>
            <person name="Lance K."/>
            <person name="Lara M."/>
            <person name="Lee W."/>
            <person name="Lennon N."/>
            <person name="Letendre F."/>
            <person name="LeVine R."/>
            <person name="Lipovsky A."/>
            <person name="Liu X."/>
            <person name="Liu J."/>
            <person name="Liu S."/>
            <person name="Lokyitsang T."/>
            <person name="Lokyitsang Y."/>
            <person name="Lubonja R."/>
            <person name="Lui A."/>
            <person name="MacDonald P."/>
            <person name="Magnisalis V."/>
            <person name="Maru K."/>
            <person name="Matthews C."/>
            <person name="McCusker W."/>
            <person name="McDonough S."/>
            <person name="Mehta T."/>
            <person name="Meldrim J."/>
            <person name="Meneus L."/>
            <person name="Mihai O."/>
            <person name="Mihalev A."/>
            <person name="Mihova T."/>
            <person name="Mittelman R."/>
            <person name="Mlenga V."/>
            <person name="Montmayeur A."/>
            <person name="Mulrain L."/>
            <person name="Navidi A."/>
            <person name="Naylor J."/>
            <person name="Negash T."/>
            <person name="Nguyen T."/>
            <person name="Nguyen N."/>
            <person name="Nicol R."/>
            <person name="Norbu C."/>
            <person name="Norbu N."/>
            <person name="Novod N."/>
            <person name="O'Neill B."/>
            <person name="Osman S."/>
            <person name="Markiewicz E."/>
            <person name="Oyono O.L."/>
            <person name="Patti C."/>
            <person name="Phunkhang P."/>
            <person name="Pierre F."/>
            <person name="Priest M."/>
            <person name="Raghuraman S."/>
            <person name="Rege F."/>
            <person name="Reyes R."/>
            <person name="Rise C."/>
            <person name="Rogov P."/>
            <person name="Ross K."/>
            <person name="Ryan E."/>
            <person name="Settipalli S."/>
            <person name="Shea T."/>
            <person name="Sherpa N."/>
            <person name="Shi L."/>
            <person name="Shih D."/>
            <person name="Sparrow T."/>
            <person name="Spaulding J."/>
            <person name="Stalker J."/>
            <person name="Stange-Thomann N."/>
            <person name="Stavropoulos S."/>
            <person name="Stone C."/>
            <person name="Strader C."/>
            <person name="Tesfaye S."/>
            <person name="Thomson T."/>
            <person name="Thoulutsang Y."/>
            <person name="Thoulutsang D."/>
            <person name="Topham K."/>
            <person name="Topping I."/>
            <person name="Tsamla T."/>
            <person name="Vassiliev H."/>
            <person name="Vo A."/>
            <person name="Wangchuk T."/>
            <person name="Wangdi T."/>
            <person name="Weiand M."/>
            <person name="Wilkinson J."/>
            <person name="Wilson A."/>
            <person name="Yadav S."/>
            <person name="Young G."/>
            <person name="Yu Q."/>
            <person name="Zembek L."/>
            <person name="Zhong D."/>
            <person name="Zimmer A."/>
            <person name="Zwirko Z."/>
            <person name="Jaffe D.B."/>
            <person name="Alvarez P."/>
            <person name="Brockman W."/>
            <person name="Butler J."/>
            <person name="Chin C."/>
            <person name="Gnerre S."/>
            <person name="Grabherr M."/>
            <person name="Kleber M."/>
            <person name="Mauceli E."/>
            <person name="MacCallum I."/>
        </authorList>
    </citation>
    <scope>NUCLEOTIDE SEQUENCE [LARGE SCALE GENOMIC DNA]</scope>
    <source>
        <strain evidence="3">Tucson 14024-0371.13</strain>
    </source>
</reference>